<comment type="subcellular location">
    <subcellularLocation>
        <location evidence="1 6">Cell membrane</location>
        <topology evidence="1 6">Multi-pass membrane protein</topology>
    </subcellularLocation>
</comment>
<accession>A0A6C2CA17</accession>
<dbReference type="EMBL" id="SDGZ01000003">
    <property type="protein sequence ID" value="TYC50981.1"/>
    <property type="molecule type" value="Genomic_DNA"/>
</dbReference>
<evidence type="ECO:0000256" key="3">
    <source>
        <dbReference type="ARBA" id="ARBA00022692"/>
    </source>
</evidence>
<dbReference type="InterPro" id="IPR032816">
    <property type="entry name" value="VTT_dom"/>
</dbReference>
<dbReference type="Pfam" id="PF09335">
    <property type="entry name" value="VTT_dom"/>
    <property type="match status" value="1"/>
</dbReference>
<dbReference type="GO" id="GO:0005886">
    <property type="term" value="C:plasma membrane"/>
    <property type="evidence" value="ECO:0007669"/>
    <property type="project" value="UniProtKB-SubCell"/>
</dbReference>
<dbReference type="RefSeq" id="WP_148621567.1">
    <property type="nucleotide sequence ID" value="NZ_SDGZ01000003.1"/>
</dbReference>
<evidence type="ECO:0000259" key="7">
    <source>
        <dbReference type="Pfam" id="PF09335"/>
    </source>
</evidence>
<dbReference type="Proteomes" id="UP000371977">
    <property type="component" value="Unassembled WGS sequence"/>
</dbReference>
<feature type="transmembrane region" description="Helical" evidence="6">
    <location>
        <begin position="15"/>
        <end position="38"/>
    </location>
</feature>
<keyword evidence="3 6" id="KW-0812">Transmembrane</keyword>
<feature type="transmembrane region" description="Helical" evidence="6">
    <location>
        <begin position="201"/>
        <end position="220"/>
    </location>
</feature>
<keyword evidence="9" id="KW-1185">Reference proteome</keyword>
<name>A0A6C2CA17_9LACO</name>
<evidence type="ECO:0000256" key="1">
    <source>
        <dbReference type="ARBA" id="ARBA00004651"/>
    </source>
</evidence>
<keyword evidence="5 6" id="KW-0472">Membrane</keyword>
<feature type="domain" description="VTT" evidence="7">
    <location>
        <begin position="75"/>
        <end position="191"/>
    </location>
</feature>
<proteinExistence type="inferred from homology"/>
<evidence type="ECO:0000313" key="9">
    <source>
        <dbReference type="Proteomes" id="UP000371977"/>
    </source>
</evidence>
<keyword evidence="2 6" id="KW-1003">Cell membrane</keyword>
<keyword evidence="4 6" id="KW-1133">Transmembrane helix</keyword>
<dbReference type="PANTHER" id="PTHR12677:SF59">
    <property type="entry name" value="GOLGI APPARATUS MEMBRANE PROTEIN TVP38-RELATED"/>
    <property type="match status" value="1"/>
</dbReference>
<evidence type="ECO:0000256" key="4">
    <source>
        <dbReference type="ARBA" id="ARBA00022989"/>
    </source>
</evidence>
<feature type="transmembrane region" description="Helical" evidence="6">
    <location>
        <begin position="141"/>
        <end position="163"/>
    </location>
</feature>
<comment type="caution">
    <text evidence="8">The sequence shown here is derived from an EMBL/GenBank/DDBJ whole genome shotgun (WGS) entry which is preliminary data.</text>
</comment>
<evidence type="ECO:0000256" key="2">
    <source>
        <dbReference type="ARBA" id="ARBA00022475"/>
    </source>
</evidence>
<feature type="transmembrane region" description="Helical" evidence="6">
    <location>
        <begin position="89"/>
        <end position="112"/>
    </location>
</feature>
<evidence type="ECO:0000256" key="6">
    <source>
        <dbReference type="RuleBase" id="RU366058"/>
    </source>
</evidence>
<protein>
    <recommendedName>
        <fullName evidence="6">TVP38/TMEM64 family membrane protein</fullName>
    </recommendedName>
</protein>
<evidence type="ECO:0000256" key="5">
    <source>
        <dbReference type="ARBA" id="ARBA00023136"/>
    </source>
</evidence>
<sequence length="225" mass="25732">MIYRIKNEKKLQRTLLIIFIIVLLGFIYRYHSVIGSFFSDELNRRELQHFLRQHDKIGAVLLLLLIIISLIVPGIPTALLFVIGGAVYGYALGLFINVLGSFTGNLTAILLFRRLDNQSRYHSSKYLRNFKRLLKKIKNPYLALMIGYIIPVIPTSLVNFYLSQLKLTIRQQVKMVLIAVLPVTFIYTFSGGAITRGNLMLLLFAIVVIGLTILISQRLITRKHI</sequence>
<dbReference type="OrthoDB" id="2360723at2"/>
<gene>
    <name evidence="8" type="ORF">ESZ50_00150</name>
</gene>
<dbReference type="AlphaFoldDB" id="A0A6C2CA17"/>
<dbReference type="PANTHER" id="PTHR12677">
    <property type="entry name" value="GOLGI APPARATUS MEMBRANE PROTEIN TVP38-RELATED"/>
    <property type="match status" value="1"/>
</dbReference>
<organism evidence="8 9">
    <name type="scientific">Weissella muntiaci</name>
    <dbReference type="NCBI Taxonomy" id="2508881"/>
    <lineage>
        <taxon>Bacteria</taxon>
        <taxon>Bacillati</taxon>
        <taxon>Bacillota</taxon>
        <taxon>Bacilli</taxon>
        <taxon>Lactobacillales</taxon>
        <taxon>Lactobacillaceae</taxon>
        <taxon>Weissella</taxon>
    </lineage>
</organism>
<evidence type="ECO:0000313" key="8">
    <source>
        <dbReference type="EMBL" id="TYC50981.1"/>
    </source>
</evidence>
<comment type="similarity">
    <text evidence="6">Belongs to the TVP38/TMEM64 family.</text>
</comment>
<feature type="transmembrane region" description="Helical" evidence="6">
    <location>
        <begin position="59"/>
        <end position="83"/>
    </location>
</feature>
<feature type="transmembrane region" description="Helical" evidence="6">
    <location>
        <begin position="175"/>
        <end position="194"/>
    </location>
</feature>
<reference evidence="8 9" key="1">
    <citation type="submission" date="2019-01" db="EMBL/GenBank/DDBJ databases">
        <title>Weissella sp. nov., a novel lactic acid bacterium isolated from animal feces.</title>
        <authorList>
            <person name="Wang L.-T."/>
        </authorList>
    </citation>
    <scope>NUCLEOTIDE SEQUENCE [LARGE SCALE GENOMIC DNA]</scope>
    <source>
        <strain evidence="8 9">8H-2</strain>
    </source>
</reference>
<dbReference type="InterPro" id="IPR015414">
    <property type="entry name" value="TMEM64"/>
</dbReference>